<gene>
    <name evidence="2" type="ORF">HPB52_017585</name>
</gene>
<dbReference type="EMBL" id="JABSTV010001245">
    <property type="protein sequence ID" value="KAH7984159.1"/>
    <property type="molecule type" value="Genomic_DNA"/>
</dbReference>
<dbReference type="AlphaFoldDB" id="A0A9D4TB04"/>
<feature type="transmembrane region" description="Helical" evidence="1">
    <location>
        <begin position="20"/>
        <end position="39"/>
    </location>
</feature>
<evidence type="ECO:0008006" key="4">
    <source>
        <dbReference type="Google" id="ProtNLM"/>
    </source>
</evidence>
<dbReference type="PANTHER" id="PTHR11161:SF0">
    <property type="entry name" value="O-ACYLTRANSFERASE LIKE PROTEIN"/>
    <property type="match status" value="1"/>
</dbReference>
<keyword evidence="1" id="KW-0472">Membrane</keyword>
<dbReference type="PANTHER" id="PTHR11161">
    <property type="entry name" value="O-ACYLTRANSFERASE"/>
    <property type="match status" value="1"/>
</dbReference>
<keyword evidence="1" id="KW-1133">Transmembrane helix</keyword>
<accession>A0A9D4TB04</accession>
<feature type="transmembrane region" description="Helical" evidence="1">
    <location>
        <begin position="117"/>
        <end position="137"/>
    </location>
</feature>
<feature type="transmembrane region" description="Helical" evidence="1">
    <location>
        <begin position="157"/>
        <end position="180"/>
    </location>
</feature>
<evidence type="ECO:0000313" key="3">
    <source>
        <dbReference type="Proteomes" id="UP000821837"/>
    </source>
</evidence>
<comment type="caution">
    <text evidence="2">The sequence shown here is derived from an EMBL/GenBank/DDBJ whole genome shotgun (WGS) entry which is preliminary data.</text>
</comment>
<dbReference type="VEuPathDB" id="VectorBase:RSAN_044378"/>
<dbReference type="Proteomes" id="UP000821837">
    <property type="component" value="Chromosome 1"/>
</dbReference>
<dbReference type="InterPro" id="IPR052728">
    <property type="entry name" value="O2_lipid_transport_reg"/>
</dbReference>
<keyword evidence="1" id="KW-0812">Transmembrane</keyword>
<evidence type="ECO:0000313" key="2">
    <source>
        <dbReference type="EMBL" id="KAH7984159.1"/>
    </source>
</evidence>
<organism evidence="2 3">
    <name type="scientific">Rhipicephalus sanguineus</name>
    <name type="common">Brown dog tick</name>
    <name type="synonym">Ixodes sanguineus</name>
    <dbReference type="NCBI Taxonomy" id="34632"/>
    <lineage>
        <taxon>Eukaryota</taxon>
        <taxon>Metazoa</taxon>
        <taxon>Ecdysozoa</taxon>
        <taxon>Arthropoda</taxon>
        <taxon>Chelicerata</taxon>
        <taxon>Arachnida</taxon>
        <taxon>Acari</taxon>
        <taxon>Parasitiformes</taxon>
        <taxon>Ixodida</taxon>
        <taxon>Ixodoidea</taxon>
        <taxon>Ixodidae</taxon>
        <taxon>Rhipicephalinae</taxon>
        <taxon>Rhipicephalus</taxon>
        <taxon>Rhipicephalus</taxon>
    </lineage>
</organism>
<evidence type="ECO:0000256" key="1">
    <source>
        <dbReference type="SAM" id="Phobius"/>
    </source>
</evidence>
<reference evidence="2" key="2">
    <citation type="submission" date="2021-09" db="EMBL/GenBank/DDBJ databases">
        <authorList>
            <person name="Jia N."/>
            <person name="Wang J."/>
            <person name="Shi W."/>
            <person name="Du L."/>
            <person name="Sun Y."/>
            <person name="Zhan W."/>
            <person name="Jiang J."/>
            <person name="Wang Q."/>
            <person name="Zhang B."/>
            <person name="Ji P."/>
            <person name="Sakyi L.B."/>
            <person name="Cui X."/>
            <person name="Yuan T."/>
            <person name="Jiang B."/>
            <person name="Yang W."/>
            <person name="Lam T.T.-Y."/>
            <person name="Chang Q."/>
            <person name="Ding S."/>
            <person name="Wang X."/>
            <person name="Zhu J."/>
            <person name="Ruan X."/>
            <person name="Zhao L."/>
            <person name="Wei J."/>
            <person name="Que T."/>
            <person name="Du C."/>
            <person name="Cheng J."/>
            <person name="Dai P."/>
            <person name="Han X."/>
            <person name="Huang E."/>
            <person name="Gao Y."/>
            <person name="Liu J."/>
            <person name="Shao H."/>
            <person name="Ye R."/>
            <person name="Li L."/>
            <person name="Wei W."/>
            <person name="Wang X."/>
            <person name="Wang C."/>
            <person name="Huo Q."/>
            <person name="Li W."/>
            <person name="Guo W."/>
            <person name="Chen H."/>
            <person name="Chen S."/>
            <person name="Zhou L."/>
            <person name="Zhou L."/>
            <person name="Ni X."/>
            <person name="Tian J."/>
            <person name="Zhou Y."/>
            <person name="Sheng Y."/>
            <person name="Liu T."/>
            <person name="Pan Y."/>
            <person name="Xia L."/>
            <person name="Li J."/>
            <person name="Zhao F."/>
            <person name="Cao W."/>
        </authorList>
    </citation>
    <scope>NUCLEOTIDE SEQUENCE</scope>
    <source>
        <strain evidence="2">Rsan-2018</strain>
        <tissue evidence="2">Larvae</tissue>
    </source>
</reference>
<feature type="transmembrane region" description="Helical" evidence="1">
    <location>
        <begin position="84"/>
        <end position="105"/>
    </location>
</feature>
<feature type="transmembrane region" description="Helical" evidence="1">
    <location>
        <begin position="51"/>
        <end position="72"/>
    </location>
</feature>
<protein>
    <recommendedName>
        <fullName evidence="4">Acyltransferase 3 domain-containing protein</fullName>
    </recommendedName>
</protein>
<sequence>MMGSLHMESSSDHIRFVYMLPHQHLVSFAAGVFEAYAIVNKKLGSTARVRVTLLWVIAIAVTTLVCLFPYAWDSASIPYDPVLAALYAALYPVLWSVSVSWMLHSCITGTAGLLNRFLSMGVFIPLGKLSFSLYLVHPYVLYTKLATMRHFRALDQWTMLSDAIGLLFLSLFFAFIFYIVCECPITNLDKVAVDAILKRKRPVTRNDAPPANVRPNNIELGGCGTQGLTKSSSP</sequence>
<keyword evidence="3" id="KW-1185">Reference proteome</keyword>
<proteinExistence type="predicted"/>
<reference evidence="2" key="1">
    <citation type="journal article" date="2020" name="Cell">
        <title>Large-Scale Comparative Analyses of Tick Genomes Elucidate Their Genetic Diversity and Vector Capacities.</title>
        <authorList>
            <consortium name="Tick Genome and Microbiome Consortium (TIGMIC)"/>
            <person name="Jia N."/>
            <person name="Wang J."/>
            <person name="Shi W."/>
            <person name="Du L."/>
            <person name="Sun Y."/>
            <person name="Zhan W."/>
            <person name="Jiang J.F."/>
            <person name="Wang Q."/>
            <person name="Zhang B."/>
            <person name="Ji P."/>
            <person name="Bell-Sakyi L."/>
            <person name="Cui X.M."/>
            <person name="Yuan T.T."/>
            <person name="Jiang B.G."/>
            <person name="Yang W.F."/>
            <person name="Lam T.T."/>
            <person name="Chang Q.C."/>
            <person name="Ding S.J."/>
            <person name="Wang X.J."/>
            <person name="Zhu J.G."/>
            <person name="Ruan X.D."/>
            <person name="Zhao L."/>
            <person name="Wei J.T."/>
            <person name="Ye R.Z."/>
            <person name="Que T.C."/>
            <person name="Du C.H."/>
            <person name="Zhou Y.H."/>
            <person name="Cheng J.X."/>
            <person name="Dai P.F."/>
            <person name="Guo W.B."/>
            <person name="Han X.H."/>
            <person name="Huang E.J."/>
            <person name="Li L.F."/>
            <person name="Wei W."/>
            <person name="Gao Y.C."/>
            <person name="Liu J.Z."/>
            <person name="Shao H.Z."/>
            <person name="Wang X."/>
            <person name="Wang C.C."/>
            <person name="Yang T.C."/>
            <person name="Huo Q.B."/>
            <person name="Li W."/>
            <person name="Chen H.Y."/>
            <person name="Chen S.E."/>
            <person name="Zhou L.G."/>
            <person name="Ni X.B."/>
            <person name="Tian J.H."/>
            <person name="Sheng Y."/>
            <person name="Liu T."/>
            <person name="Pan Y.S."/>
            <person name="Xia L.Y."/>
            <person name="Li J."/>
            <person name="Zhao F."/>
            <person name="Cao W.C."/>
        </authorList>
    </citation>
    <scope>NUCLEOTIDE SEQUENCE</scope>
    <source>
        <strain evidence="2">Rsan-2018</strain>
    </source>
</reference>
<name>A0A9D4TB04_RHISA</name>